<feature type="compositionally biased region" description="Basic and acidic residues" evidence="1">
    <location>
        <begin position="9"/>
        <end position="53"/>
    </location>
</feature>
<dbReference type="AlphaFoldDB" id="A0AAN8C9F1"/>
<evidence type="ECO:0000256" key="1">
    <source>
        <dbReference type="SAM" id="MobiDB-lite"/>
    </source>
</evidence>
<organism evidence="2 3">
    <name type="scientific">Champsocephalus esox</name>
    <name type="common">pike icefish</name>
    <dbReference type="NCBI Taxonomy" id="159716"/>
    <lineage>
        <taxon>Eukaryota</taxon>
        <taxon>Metazoa</taxon>
        <taxon>Chordata</taxon>
        <taxon>Craniata</taxon>
        <taxon>Vertebrata</taxon>
        <taxon>Euteleostomi</taxon>
        <taxon>Actinopterygii</taxon>
        <taxon>Neopterygii</taxon>
        <taxon>Teleostei</taxon>
        <taxon>Neoteleostei</taxon>
        <taxon>Acanthomorphata</taxon>
        <taxon>Eupercaria</taxon>
        <taxon>Perciformes</taxon>
        <taxon>Notothenioidei</taxon>
        <taxon>Channichthyidae</taxon>
        <taxon>Champsocephalus</taxon>
    </lineage>
</organism>
<feature type="region of interest" description="Disordered" evidence="1">
    <location>
        <begin position="1"/>
        <end position="69"/>
    </location>
</feature>
<dbReference type="Proteomes" id="UP001335648">
    <property type="component" value="Unassembled WGS sequence"/>
</dbReference>
<comment type="caution">
    <text evidence="2">The sequence shown here is derived from an EMBL/GenBank/DDBJ whole genome shotgun (WGS) entry which is preliminary data.</text>
</comment>
<keyword evidence="3" id="KW-1185">Reference proteome</keyword>
<gene>
    <name evidence="2" type="ORF">CesoFtcFv8_008874</name>
</gene>
<name>A0AAN8C9F1_9TELE</name>
<evidence type="ECO:0000313" key="2">
    <source>
        <dbReference type="EMBL" id="KAK5899387.1"/>
    </source>
</evidence>
<proteinExistence type="predicted"/>
<dbReference type="EMBL" id="JAULUE010002052">
    <property type="protein sequence ID" value="KAK5899387.1"/>
    <property type="molecule type" value="Genomic_DNA"/>
</dbReference>
<evidence type="ECO:0000313" key="3">
    <source>
        <dbReference type="Proteomes" id="UP001335648"/>
    </source>
</evidence>
<reference evidence="2 3" key="1">
    <citation type="journal article" date="2023" name="Mol. Biol. Evol.">
        <title>Genomics of Secondarily Temperate Adaptation in the Only Non-Antarctic Icefish.</title>
        <authorList>
            <person name="Rivera-Colon A.G."/>
            <person name="Rayamajhi N."/>
            <person name="Minhas B.F."/>
            <person name="Madrigal G."/>
            <person name="Bilyk K.T."/>
            <person name="Yoon V."/>
            <person name="Hune M."/>
            <person name="Gregory S."/>
            <person name="Cheng C.H.C."/>
            <person name="Catchen J.M."/>
        </authorList>
    </citation>
    <scope>NUCLEOTIDE SEQUENCE [LARGE SCALE GENOMIC DNA]</scope>
    <source>
        <strain evidence="2">JC2023a</strain>
    </source>
</reference>
<accession>A0AAN8C9F1</accession>
<sequence>MAKRKRRIRDGERKKTGRADKGDTRTDRRMGRMKERVEMRDRQRERGDTEKSRGRASGGAYYAAVTPPPVRQRMEEAEYPLFL</sequence>
<protein>
    <submittedName>
        <fullName evidence="2">Uncharacterized protein</fullName>
    </submittedName>
</protein>